<dbReference type="NCBIfam" id="TIGR01007">
    <property type="entry name" value="eps_fam"/>
    <property type="match status" value="1"/>
</dbReference>
<keyword evidence="7" id="KW-0808">Transferase</keyword>
<keyword evidence="13 16" id="KW-0472">Membrane</keyword>
<evidence type="ECO:0000256" key="9">
    <source>
        <dbReference type="ARBA" id="ARBA00022741"/>
    </source>
</evidence>
<keyword evidence="10" id="KW-0418">Kinase</keyword>
<dbReference type="Pfam" id="PF13614">
    <property type="entry name" value="AAA_31"/>
    <property type="match status" value="1"/>
</dbReference>
<evidence type="ECO:0000256" key="12">
    <source>
        <dbReference type="ARBA" id="ARBA00022989"/>
    </source>
</evidence>
<comment type="catalytic activity">
    <reaction evidence="15">
        <text>L-tyrosyl-[protein] + ATP = O-phospho-L-tyrosyl-[protein] + ADP + H(+)</text>
        <dbReference type="Rhea" id="RHEA:10596"/>
        <dbReference type="Rhea" id="RHEA-COMP:10136"/>
        <dbReference type="Rhea" id="RHEA-COMP:20101"/>
        <dbReference type="ChEBI" id="CHEBI:15378"/>
        <dbReference type="ChEBI" id="CHEBI:30616"/>
        <dbReference type="ChEBI" id="CHEBI:46858"/>
        <dbReference type="ChEBI" id="CHEBI:61978"/>
        <dbReference type="ChEBI" id="CHEBI:456216"/>
        <dbReference type="EC" id="2.7.10.2"/>
    </reaction>
</comment>
<feature type="domain" description="Tyrosine-protein kinase G-rich" evidence="19">
    <location>
        <begin position="445"/>
        <end position="524"/>
    </location>
</feature>
<dbReference type="PANTHER" id="PTHR32309:SF13">
    <property type="entry name" value="FERRIC ENTEROBACTIN TRANSPORT PROTEIN FEPE"/>
    <property type="match status" value="1"/>
</dbReference>
<comment type="subcellular location">
    <subcellularLocation>
        <location evidence="1">Cell inner membrane</location>
        <topology evidence="1">Multi-pass membrane protein</topology>
    </subcellularLocation>
</comment>
<dbReference type="EC" id="2.7.10.2" evidence="4"/>
<dbReference type="GO" id="GO:0004715">
    <property type="term" value="F:non-membrane spanning protein tyrosine kinase activity"/>
    <property type="evidence" value="ECO:0007669"/>
    <property type="project" value="UniProtKB-EC"/>
</dbReference>
<evidence type="ECO:0000256" key="10">
    <source>
        <dbReference type="ARBA" id="ARBA00022777"/>
    </source>
</evidence>
<sequence length="789" mass="89147">MNFESNENDFVVEDSGFELNAIFNKLKQRWLIILISIIVCLALGFLYTKMSPPLFKVESMFFIKEKESPLAFFGSPSIIESSSMGLQNETIILKSKPVALEVLKELDFQVEYFNEGTFVDSEIYQSKPVIIEVNWKSPQTIDGYLKIEWENETDYTLSYVDEAYNKLLPDGSKVAFEFNPQPVKFKFNEQLKNNELDIKVLKVSSEKSGSILIKLRDLNSLASTYSGSLSIEPVERGASIMLMSVTSPNLQKGEVYLNTLMKIFLEMELDQKNQSASKTVNFIDSQVAGVADSLRYFENQLENFKSSNKIYSLSSESSSVYERLIEYENQLAQEEFKRTYYQSLKDYLANENYQDVIVPSGLGIEDPFLNGLIKNLLEFQSEKSRMLASQTEASPAVIEANRKIADLNKSIRENLSNVDLNSIALIRDLKARIAEIDKSFANLPKTEQNLIRIQREFTLSENIYNYLMERRAEAAISKASNEANNKIVEPAKGGYQISPTPLKNYLIAFLIGLFLPVAFVVIRELFRTKIEDVHFLENKLKIPLLGTVLLNKKNLSNLVVFDQKKSGISESFRSLRANMKFILPKDKQLTFLVTSTISGEGKTFCAMNLAAAYSLTGKKTVLVGCDMRKPKIFSNFDLTNDVGLSTFLSGQLEDYSKIISNTKYNNLDVIVAGPTPPNPAELLFDSRFEVLLNHLKATYDVVVLDTPPVGLVSETLDLLTLVDCSLFVFRQNYSQRTFIDAVNGLKTNKGVKNIFGIFNGVADSKKVAYGYGYSYGYGYGYYEDDKKSK</sequence>
<evidence type="ECO:0000256" key="14">
    <source>
        <dbReference type="ARBA" id="ARBA00023137"/>
    </source>
</evidence>
<evidence type="ECO:0000259" key="17">
    <source>
        <dbReference type="Pfam" id="PF02706"/>
    </source>
</evidence>
<evidence type="ECO:0000256" key="2">
    <source>
        <dbReference type="ARBA" id="ARBA00007316"/>
    </source>
</evidence>
<dbReference type="AlphaFoldDB" id="A0A1I0ZXT6"/>
<dbReference type="EMBL" id="FOKK01000007">
    <property type="protein sequence ID" value="SFB30585.1"/>
    <property type="molecule type" value="Genomic_DNA"/>
</dbReference>
<dbReference type="InterPro" id="IPR027417">
    <property type="entry name" value="P-loop_NTPase"/>
</dbReference>
<dbReference type="Gene3D" id="3.40.50.300">
    <property type="entry name" value="P-loop containing nucleotide triphosphate hydrolases"/>
    <property type="match status" value="1"/>
</dbReference>
<name>A0A1I0ZXT6_9BACT</name>
<evidence type="ECO:0000256" key="13">
    <source>
        <dbReference type="ARBA" id="ARBA00023136"/>
    </source>
</evidence>
<evidence type="ECO:0000256" key="4">
    <source>
        <dbReference type="ARBA" id="ARBA00011903"/>
    </source>
</evidence>
<evidence type="ECO:0000256" key="15">
    <source>
        <dbReference type="ARBA" id="ARBA00051245"/>
    </source>
</evidence>
<evidence type="ECO:0000256" key="6">
    <source>
        <dbReference type="ARBA" id="ARBA00022519"/>
    </source>
</evidence>
<keyword evidence="12 16" id="KW-1133">Transmembrane helix</keyword>
<comment type="similarity">
    <text evidence="2">Belongs to the CpsD/CapB family.</text>
</comment>
<dbReference type="CDD" id="cd05387">
    <property type="entry name" value="BY-kinase"/>
    <property type="match status" value="1"/>
</dbReference>
<feature type="transmembrane region" description="Helical" evidence="16">
    <location>
        <begin position="505"/>
        <end position="526"/>
    </location>
</feature>
<dbReference type="GO" id="GO:0042802">
    <property type="term" value="F:identical protein binding"/>
    <property type="evidence" value="ECO:0007669"/>
    <property type="project" value="UniProtKB-ARBA"/>
</dbReference>
<dbReference type="OrthoDB" id="9794577at2"/>
<dbReference type="STRING" id="237018.SAMN04489723_10735"/>
<dbReference type="Proteomes" id="UP000198790">
    <property type="component" value="Unassembled WGS sequence"/>
</dbReference>
<dbReference type="RefSeq" id="WP_092897173.1">
    <property type="nucleotide sequence ID" value="NZ_FOKK01000007.1"/>
</dbReference>
<protein>
    <recommendedName>
        <fullName evidence="4">non-specific protein-tyrosine kinase</fullName>
        <ecNumber evidence="4">2.7.10.2</ecNumber>
    </recommendedName>
</protein>
<dbReference type="Pfam" id="PF13807">
    <property type="entry name" value="GNVR"/>
    <property type="match status" value="1"/>
</dbReference>
<dbReference type="InterPro" id="IPR032807">
    <property type="entry name" value="GNVR"/>
</dbReference>
<evidence type="ECO:0000313" key="20">
    <source>
        <dbReference type="EMBL" id="SFB30585.1"/>
    </source>
</evidence>
<evidence type="ECO:0000313" key="21">
    <source>
        <dbReference type="Proteomes" id="UP000198790"/>
    </source>
</evidence>
<keyword evidence="9" id="KW-0547">Nucleotide-binding</keyword>
<keyword evidence="14" id="KW-0829">Tyrosine-protein kinase</keyword>
<dbReference type="InterPro" id="IPR050445">
    <property type="entry name" value="Bact_polysacc_biosynth/exp"/>
</dbReference>
<dbReference type="FunFam" id="3.40.50.300:FF:000527">
    <property type="entry name" value="Tyrosine-protein kinase etk"/>
    <property type="match status" value="1"/>
</dbReference>
<dbReference type="GO" id="GO:0005886">
    <property type="term" value="C:plasma membrane"/>
    <property type="evidence" value="ECO:0007669"/>
    <property type="project" value="UniProtKB-SubCell"/>
</dbReference>
<feature type="transmembrane region" description="Helical" evidence="16">
    <location>
        <begin position="30"/>
        <end position="47"/>
    </location>
</feature>
<keyword evidence="5" id="KW-1003">Cell membrane</keyword>
<keyword evidence="11" id="KW-0067">ATP-binding</keyword>
<evidence type="ECO:0000256" key="1">
    <source>
        <dbReference type="ARBA" id="ARBA00004429"/>
    </source>
</evidence>
<evidence type="ECO:0000256" key="7">
    <source>
        <dbReference type="ARBA" id="ARBA00022679"/>
    </source>
</evidence>
<evidence type="ECO:0000259" key="19">
    <source>
        <dbReference type="Pfam" id="PF13807"/>
    </source>
</evidence>
<accession>A0A1I0ZXT6</accession>
<evidence type="ECO:0000256" key="8">
    <source>
        <dbReference type="ARBA" id="ARBA00022692"/>
    </source>
</evidence>
<keyword evidence="8 16" id="KW-0812">Transmembrane</keyword>
<keyword evidence="6" id="KW-0997">Cell inner membrane</keyword>
<dbReference type="GO" id="GO:0005524">
    <property type="term" value="F:ATP binding"/>
    <property type="evidence" value="ECO:0007669"/>
    <property type="project" value="UniProtKB-KW"/>
</dbReference>
<evidence type="ECO:0000259" key="18">
    <source>
        <dbReference type="Pfam" id="PF13614"/>
    </source>
</evidence>
<dbReference type="SUPFAM" id="SSF52540">
    <property type="entry name" value="P-loop containing nucleoside triphosphate hydrolases"/>
    <property type="match status" value="1"/>
</dbReference>
<evidence type="ECO:0000256" key="16">
    <source>
        <dbReference type="SAM" id="Phobius"/>
    </source>
</evidence>
<comment type="similarity">
    <text evidence="3">Belongs to the etk/wzc family.</text>
</comment>
<keyword evidence="21" id="KW-1185">Reference proteome</keyword>
<feature type="domain" description="AAA" evidence="18">
    <location>
        <begin position="599"/>
        <end position="709"/>
    </location>
</feature>
<dbReference type="InterPro" id="IPR025669">
    <property type="entry name" value="AAA_dom"/>
</dbReference>
<dbReference type="InterPro" id="IPR005702">
    <property type="entry name" value="Wzc-like_C"/>
</dbReference>
<reference evidence="20 21" key="1">
    <citation type="submission" date="2016-10" db="EMBL/GenBank/DDBJ databases">
        <authorList>
            <person name="de Groot N.N."/>
        </authorList>
    </citation>
    <scope>NUCLEOTIDE SEQUENCE [LARGE SCALE GENOMIC DNA]</scope>
    <source>
        <strain evidence="20 21">DSM 23399</strain>
    </source>
</reference>
<evidence type="ECO:0000256" key="3">
    <source>
        <dbReference type="ARBA" id="ARBA00008883"/>
    </source>
</evidence>
<organism evidence="20 21">
    <name type="scientific">Algoriphagus aquimarinus</name>
    <dbReference type="NCBI Taxonomy" id="237018"/>
    <lineage>
        <taxon>Bacteria</taxon>
        <taxon>Pseudomonadati</taxon>
        <taxon>Bacteroidota</taxon>
        <taxon>Cytophagia</taxon>
        <taxon>Cytophagales</taxon>
        <taxon>Cyclobacteriaceae</taxon>
        <taxon>Algoriphagus</taxon>
    </lineage>
</organism>
<dbReference type="Pfam" id="PF02706">
    <property type="entry name" value="Wzz"/>
    <property type="match status" value="1"/>
</dbReference>
<dbReference type="InterPro" id="IPR003856">
    <property type="entry name" value="LPS_length_determ_N"/>
</dbReference>
<dbReference type="PANTHER" id="PTHR32309">
    <property type="entry name" value="TYROSINE-PROTEIN KINASE"/>
    <property type="match status" value="1"/>
</dbReference>
<gene>
    <name evidence="20" type="ORF">SAMN04489723_10735</name>
</gene>
<evidence type="ECO:0000256" key="11">
    <source>
        <dbReference type="ARBA" id="ARBA00022840"/>
    </source>
</evidence>
<proteinExistence type="inferred from homology"/>
<evidence type="ECO:0000256" key="5">
    <source>
        <dbReference type="ARBA" id="ARBA00022475"/>
    </source>
</evidence>
<feature type="domain" description="Polysaccharide chain length determinant N-terminal" evidence="17">
    <location>
        <begin position="17"/>
        <end position="106"/>
    </location>
</feature>